<dbReference type="InterPro" id="IPR002201">
    <property type="entry name" value="Glyco_trans_9"/>
</dbReference>
<evidence type="ECO:0000256" key="2">
    <source>
        <dbReference type="ARBA" id="ARBA00022679"/>
    </source>
</evidence>
<accession>X1NFK5</accession>
<gene>
    <name evidence="3" type="ORF">S06H3_25984</name>
</gene>
<organism evidence="3">
    <name type="scientific">marine sediment metagenome</name>
    <dbReference type="NCBI Taxonomy" id="412755"/>
    <lineage>
        <taxon>unclassified sequences</taxon>
        <taxon>metagenomes</taxon>
        <taxon>ecological metagenomes</taxon>
    </lineage>
</organism>
<dbReference type="GO" id="GO:0009244">
    <property type="term" value="P:lipopolysaccharide core region biosynthetic process"/>
    <property type="evidence" value="ECO:0007669"/>
    <property type="project" value="TreeGrafter"/>
</dbReference>
<dbReference type="GO" id="GO:0008713">
    <property type="term" value="F:ADP-heptose-lipopolysaccharide heptosyltransferase activity"/>
    <property type="evidence" value="ECO:0007669"/>
    <property type="project" value="TreeGrafter"/>
</dbReference>
<dbReference type="PANTHER" id="PTHR30160">
    <property type="entry name" value="TETRAACYLDISACCHARIDE 4'-KINASE-RELATED"/>
    <property type="match status" value="1"/>
</dbReference>
<dbReference type="SUPFAM" id="SSF53756">
    <property type="entry name" value="UDP-Glycosyltransferase/glycogen phosphorylase"/>
    <property type="match status" value="1"/>
</dbReference>
<evidence type="ECO:0000256" key="1">
    <source>
        <dbReference type="ARBA" id="ARBA00022676"/>
    </source>
</evidence>
<reference evidence="3" key="1">
    <citation type="journal article" date="2014" name="Front. Microbiol.">
        <title>High frequency of phylogenetically diverse reductive dehalogenase-homologous genes in deep subseafloor sedimentary metagenomes.</title>
        <authorList>
            <person name="Kawai M."/>
            <person name="Futagami T."/>
            <person name="Toyoda A."/>
            <person name="Takaki Y."/>
            <person name="Nishi S."/>
            <person name="Hori S."/>
            <person name="Arai W."/>
            <person name="Tsubouchi T."/>
            <person name="Morono Y."/>
            <person name="Uchiyama I."/>
            <person name="Ito T."/>
            <person name="Fujiyama A."/>
            <person name="Inagaki F."/>
            <person name="Takami H."/>
        </authorList>
    </citation>
    <scope>NUCLEOTIDE SEQUENCE</scope>
    <source>
        <strain evidence="3">Expedition CK06-06</strain>
    </source>
</reference>
<proteinExistence type="predicted"/>
<name>X1NFK5_9ZZZZ</name>
<evidence type="ECO:0008006" key="4">
    <source>
        <dbReference type="Google" id="ProtNLM"/>
    </source>
</evidence>
<evidence type="ECO:0000313" key="3">
    <source>
        <dbReference type="EMBL" id="GAI25575.1"/>
    </source>
</evidence>
<comment type="caution">
    <text evidence="3">The sequence shown here is derived from an EMBL/GenBank/DDBJ whole genome shotgun (WGS) entry which is preliminary data.</text>
</comment>
<keyword evidence="1" id="KW-0328">Glycosyltransferase</keyword>
<dbReference type="PANTHER" id="PTHR30160:SF19">
    <property type="entry name" value="LIPOPOLYSACCHARIDE HEPTOSYLTRANSFERASE 1"/>
    <property type="match status" value="1"/>
</dbReference>
<dbReference type="EMBL" id="BARV01014991">
    <property type="protein sequence ID" value="GAI25575.1"/>
    <property type="molecule type" value="Genomic_DNA"/>
</dbReference>
<dbReference type="InterPro" id="IPR051199">
    <property type="entry name" value="LPS_LOS_Heptosyltrfase"/>
</dbReference>
<sequence>YREQFPEFLILWVMSGSGIYKSYPDAPEVCREIVESYPHVGIMLVGDKLCRILASDTLYEHPRIYDKCDIPKLRTTLLMTKYADLVVSPDTGILHAAGCFKTPKIVLYGHSMHENISKHFYNVIPIQSPAFCSPCCRLVPIEDYIYMCKPDRESHASLCMREIKKETVMDAVNSVVKGTAVYAS</sequence>
<feature type="non-terminal residue" evidence="3">
    <location>
        <position position="1"/>
    </location>
</feature>
<dbReference type="AlphaFoldDB" id="X1NFK5"/>
<protein>
    <recommendedName>
        <fullName evidence="4">Glycosyltransferase family 9 protein</fullName>
    </recommendedName>
</protein>
<dbReference type="Gene3D" id="3.40.50.2000">
    <property type="entry name" value="Glycogen Phosphorylase B"/>
    <property type="match status" value="1"/>
</dbReference>
<dbReference type="Pfam" id="PF01075">
    <property type="entry name" value="Glyco_transf_9"/>
    <property type="match status" value="1"/>
</dbReference>
<dbReference type="GO" id="GO:0005829">
    <property type="term" value="C:cytosol"/>
    <property type="evidence" value="ECO:0007669"/>
    <property type="project" value="TreeGrafter"/>
</dbReference>
<keyword evidence="2" id="KW-0808">Transferase</keyword>